<proteinExistence type="predicted"/>
<dbReference type="Proteomes" id="UP000326396">
    <property type="component" value="Linkage Group LG11"/>
</dbReference>
<evidence type="ECO:0000313" key="1">
    <source>
        <dbReference type="EMBL" id="KAD6795494.1"/>
    </source>
</evidence>
<evidence type="ECO:0008006" key="3">
    <source>
        <dbReference type="Google" id="ProtNLM"/>
    </source>
</evidence>
<organism evidence="1 2">
    <name type="scientific">Mikania micrantha</name>
    <name type="common">bitter vine</name>
    <dbReference type="NCBI Taxonomy" id="192012"/>
    <lineage>
        <taxon>Eukaryota</taxon>
        <taxon>Viridiplantae</taxon>
        <taxon>Streptophyta</taxon>
        <taxon>Embryophyta</taxon>
        <taxon>Tracheophyta</taxon>
        <taxon>Spermatophyta</taxon>
        <taxon>Magnoliopsida</taxon>
        <taxon>eudicotyledons</taxon>
        <taxon>Gunneridae</taxon>
        <taxon>Pentapetalae</taxon>
        <taxon>asterids</taxon>
        <taxon>campanulids</taxon>
        <taxon>Asterales</taxon>
        <taxon>Asteraceae</taxon>
        <taxon>Asteroideae</taxon>
        <taxon>Heliantheae alliance</taxon>
        <taxon>Eupatorieae</taxon>
        <taxon>Mikania</taxon>
    </lineage>
</organism>
<gene>
    <name evidence="1" type="ORF">E3N88_06390</name>
</gene>
<evidence type="ECO:0000313" key="2">
    <source>
        <dbReference type="Proteomes" id="UP000326396"/>
    </source>
</evidence>
<sequence>MCHGGCVLCSQKSESGHLRSTSNQTGGSWSDDVVKEENHARHQIAGDWLNQTVKIEQVEDNVKVKVEDENVLVISGERKREHDQEKKEGVKYVSPEAVCGGGC</sequence>
<dbReference type="EMBL" id="SZYD01000003">
    <property type="protein sequence ID" value="KAD6795494.1"/>
    <property type="molecule type" value="Genomic_DNA"/>
</dbReference>
<accession>A0A5N6PNK9</accession>
<reference evidence="1 2" key="1">
    <citation type="submission" date="2019-05" db="EMBL/GenBank/DDBJ databases">
        <title>Mikania micrantha, genome provides insights into the molecular mechanism of rapid growth.</title>
        <authorList>
            <person name="Liu B."/>
        </authorList>
    </citation>
    <scope>NUCLEOTIDE SEQUENCE [LARGE SCALE GENOMIC DNA]</scope>
    <source>
        <strain evidence="1">NLD-2019</strain>
        <tissue evidence="1">Leaf</tissue>
    </source>
</reference>
<name>A0A5N6PNK9_9ASTR</name>
<keyword evidence="2" id="KW-1185">Reference proteome</keyword>
<protein>
    <recommendedName>
        <fullName evidence="3">SHSP domain-containing protein</fullName>
    </recommendedName>
</protein>
<comment type="caution">
    <text evidence="1">The sequence shown here is derived from an EMBL/GenBank/DDBJ whole genome shotgun (WGS) entry which is preliminary data.</text>
</comment>
<dbReference type="AlphaFoldDB" id="A0A5N6PNK9"/>